<evidence type="ECO:0000259" key="14">
    <source>
        <dbReference type="PROSITE" id="PS50071"/>
    </source>
</evidence>
<gene>
    <name evidence="16" type="primary">LOC106478479</name>
</gene>
<keyword evidence="7 9" id="KW-0371">Homeobox</keyword>
<keyword evidence="3" id="KW-0677">Repeat</keyword>
<proteinExistence type="predicted"/>
<feature type="domain" description="LIM zinc-binding" evidence="13">
    <location>
        <begin position="95"/>
        <end position="156"/>
    </location>
</feature>
<evidence type="ECO:0000256" key="3">
    <source>
        <dbReference type="ARBA" id="ARBA00022737"/>
    </source>
</evidence>
<name>A0ABM1S2D4_LIMPO</name>
<evidence type="ECO:0000256" key="5">
    <source>
        <dbReference type="ARBA" id="ARBA00023038"/>
    </source>
</evidence>
<keyword evidence="6 9" id="KW-0238">DNA-binding</keyword>
<organism evidence="15 16">
    <name type="scientific">Limulus polyphemus</name>
    <name type="common">Atlantic horseshoe crab</name>
    <dbReference type="NCBI Taxonomy" id="6850"/>
    <lineage>
        <taxon>Eukaryota</taxon>
        <taxon>Metazoa</taxon>
        <taxon>Ecdysozoa</taxon>
        <taxon>Arthropoda</taxon>
        <taxon>Chelicerata</taxon>
        <taxon>Merostomata</taxon>
        <taxon>Xiphosura</taxon>
        <taxon>Limulidae</taxon>
        <taxon>Limulus</taxon>
    </lineage>
</organism>
<dbReference type="SUPFAM" id="SSF46689">
    <property type="entry name" value="Homeodomain-like"/>
    <property type="match status" value="1"/>
</dbReference>
<evidence type="ECO:0000313" key="16">
    <source>
        <dbReference type="RefSeq" id="XP_022237789.1"/>
    </source>
</evidence>
<keyword evidence="8 9" id="KW-0539">Nucleus</keyword>
<keyword evidence="5 10" id="KW-0440">LIM domain</keyword>
<keyword evidence="4 10" id="KW-0862">Zinc</keyword>
<dbReference type="Pfam" id="PF00412">
    <property type="entry name" value="LIM"/>
    <property type="match status" value="2"/>
</dbReference>
<dbReference type="SMART" id="SM00132">
    <property type="entry name" value="LIM"/>
    <property type="match status" value="2"/>
</dbReference>
<evidence type="ECO:0000256" key="9">
    <source>
        <dbReference type="PROSITE-ProRule" id="PRU00108"/>
    </source>
</evidence>
<feature type="region of interest" description="Disordered" evidence="12">
    <location>
        <begin position="382"/>
        <end position="441"/>
    </location>
</feature>
<dbReference type="InterPro" id="IPR017970">
    <property type="entry name" value="Homeobox_CS"/>
</dbReference>
<feature type="compositionally biased region" description="Polar residues" evidence="12">
    <location>
        <begin position="157"/>
        <end position="180"/>
    </location>
</feature>
<feature type="domain" description="LIM zinc-binding" evidence="13">
    <location>
        <begin position="32"/>
        <end position="94"/>
    </location>
</feature>
<dbReference type="SMART" id="SM00389">
    <property type="entry name" value="HOX"/>
    <property type="match status" value="1"/>
</dbReference>
<feature type="compositionally biased region" description="Pro residues" evidence="12">
    <location>
        <begin position="407"/>
        <end position="416"/>
    </location>
</feature>
<keyword evidence="2 10" id="KW-0479">Metal-binding</keyword>
<dbReference type="PROSITE" id="PS50023">
    <property type="entry name" value="LIM_DOMAIN_2"/>
    <property type="match status" value="2"/>
</dbReference>
<dbReference type="GeneID" id="106478479"/>
<dbReference type="PROSITE" id="PS00478">
    <property type="entry name" value="LIM_DOMAIN_1"/>
    <property type="match status" value="2"/>
</dbReference>
<sequence length="441" mass="49213">MTKIPTAKISPSKAGEAAGMGEAQALKRRRVSTCVGCGSQINDQYILRVAPDLEWHAACLKCADCHQFLDETCTCFVRDGKTYCKRDYVRLFGAKCAKCNSGFNKDNFVMRARNKIYHLECFQCMACSRQLVPGDEFALRDDGLFCKADHEVLEKANNNNNSIPLNGKGNNSKANDSTGLQMAANAEPMQTNRNRSSVRPHVHKQSSDVKSTRVRTVLNEKQLHTLRTCYAANPRPDALMKEQLVEMTGLSPRVIRVWFQNKRCKDKKKSIMMKQMQQQDKFVILSMSDSDCSPQHSPVGHSALSIFRATVREGYWEGRQVSLGTMRGVPMVASSPVRHESPLQVNPIEVQTYHPPWKTLTEYAMQPVIDPNTPHFQQLVNQMHGYGSDPHNDPTQQVPVTMGPPVSAMPPPPPYLGPGEDPLHTTHLPPTPSDLSSPNSE</sequence>
<evidence type="ECO:0000256" key="6">
    <source>
        <dbReference type="ARBA" id="ARBA00023125"/>
    </source>
</evidence>
<feature type="domain" description="Homeobox" evidence="14">
    <location>
        <begin position="209"/>
        <end position="269"/>
    </location>
</feature>
<dbReference type="PANTHER" id="PTHR24204">
    <property type="entry name" value="INSULIN GENE ENHANCER PROTEIN"/>
    <property type="match status" value="1"/>
</dbReference>
<dbReference type="CDD" id="cd09366">
    <property type="entry name" value="LIM1_Isl"/>
    <property type="match status" value="1"/>
</dbReference>
<evidence type="ECO:0000256" key="11">
    <source>
        <dbReference type="RuleBase" id="RU000682"/>
    </source>
</evidence>
<protein>
    <submittedName>
        <fullName evidence="16">Insulin gene enhancer protein ISL-1-like isoform X1</fullName>
    </submittedName>
</protein>
<dbReference type="RefSeq" id="XP_022237789.1">
    <property type="nucleotide sequence ID" value="XM_022382081.1"/>
</dbReference>
<dbReference type="Pfam" id="PF00046">
    <property type="entry name" value="Homeodomain"/>
    <property type="match status" value="1"/>
</dbReference>
<dbReference type="CDD" id="cd09374">
    <property type="entry name" value="LIM2_Isl"/>
    <property type="match status" value="1"/>
</dbReference>
<comment type="subcellular location">
    <subcellularLocation>
        <location evidence="1 9 11">Nucleus</location>
    </subcellularLocation>
</comment>
<dbReference type="InterPro" id="IPR047244">
    <property type="entry name" value="ISL1/2-like_LIM1"/>
</dbReference>
<dbReference type="PANTHER" id="PTHR24204:SF8">
    <property type="entry name" value="TAILUP, ISOFORM A"/>
    <property type="match status" value="1"/>
</dbReference>
<dbReference type="PROSITE" id="PS00027">
    <property type="entry name" value="HOMEOBOX_1"/>
    <property type="match status" value="1"/>
</dbReference>
<feature type="compositionally biased region" description="Low complexity" evidence="12">
    <location>
        <begin position="417"/>
        <end position="441"/>
    </location>
</feature>
<evidence type="ECO:0000256" key="2">
    <source>
        <dbReference type="ARBA" id="ARBA00022723"/>
    </source>
</evidence>
<dbReference type="Gene3D" id="2.10.110.10">
    <property type="entry name" value="Cysteine Rich Protein"/>
    <property type="match status" value="2"/>
</dbReference>
<evidence type="ECO:0000256" key="4">
    <source>
        <dbReference type="ARBA" id="ARBA00022833"/>
    </source>
</evidence>
<dbReference type="PROSITE" id="PS50071">
    <property type="entry name" value="HOMEOBOX_2"/>
    <property type="match status" value="1"/>
</dbReference>
<feature type="region of interest" description="Disordered" evidence="12">
    <location>
        <begin position="157"/>
        <end position="212"/>
    </location>
</feature>
<feature type="DNA-binding region" description="Homeobox" evidence="9">
    <location>
        <begin position="211"/>
        <end position="270"/>
    </location>
</feature>
<evidence type="ECO:0000256" key="12">
    <source>
        <dbReference type="SAM" id="MobiDB-lite"/>
    </source>
</evidence>
<dbReference type="InterPro" id="IPR001781">
    <property type="entry name" value="Znf_LIM"/>
</dbReference>
<evidence type="ECO:0000256" key="1">
    <source>
        <dbReference type="ARBA" id="ARBA00004123"/>
    </source>
</evidence>
<dbReference type="InterPro" id="IPR001356">
    <property type="entry name" value="HD"/>
</dbReference>
<dbReference type="InterPro" id="IPR047169">
    <property type="entry name" value="ISL1/2-like"/>
</dbReference>
<evidence type="ECO:0000259" key="13">
    <source>
        <dbReference type="PROSITE" id="PS50023"/>
    </source>
</evidence>
<evidence type="ECO:0000256" key="7">
    <source>
        <dbReference type="ARBA" id="ARBA00023155"/>
    </source>
</evidence>
<accession>A0ABM1S2D4</accession>
<keyword evidence="15" id="KW-1185">Reference proteome</keyword>
<dbReference type="CDD" id="cd00086">
    <property type="entry name" value="homeodomain"/>
    <property type="match status" value="1"/>
</dbReference>
<dbReference type="InterPro" id="IPR009057">
    <property type="entry name" value="Homeodomain-like_sf"/>
</dbReference>
<dbReference type="Proteomes" id="UP000694941">
    <property type="component" value="Unplaced"/>
</dbReference>
<evidence type="ECO:0000256" key="8">
    <source>
        <dbReference type="ARBA" id="ARBA00023242"/>
    </source>
</evidence>
<dbReference type="Gene3D" id="1.10.10.60">
    <property type="entry name" value="Homeodomain-like"/>
    <property type="match status" value="1"/>
</dbReference>
<reference evidence="16" key="1">
    <citation type="submission" date="2025-08" db="UniProtKB">
        <authorList>
            <consortium name="RefSeq"/>
        </authorList>
    </citation>
    <scope>IDENTIFICATION</scope>
    <source>
        <tissue evidence="16">Muscle</tissue>
    </source>
</reference>
<evidence type="ECO:0000313" key="15">
    <source>
        <dbReference type="Proteomes" id="UP000694941"/>
    </source>
</evidence>
<dbReference type="SUPFAM" id="SSF57716">
    <property type="entry name" value="Glucocorticoid receptor-like (DNA-binding domain)"/>
    <property type="match status" value="2"/>
</dbReference>
<evidence type="ECO:0000256" key="10">
    <source>
        <dbReference type="PROSITE-ProRule" id="PRU00125"/>
    </source>
</evidence>